<keyword evidence="3" id="KW-1185">Reference proteome</keyword>
<keyword evidence="1" id="KW-0732">Signal</keyword>
<sequence>MMNKTTIIFLTLVLPLFALGQNSVNEKNSTINLEKQIETTLLNDVKKNEAVLNIDLNKAYSLTVANVNTQSDNDNTMFEFDTDKLQKGIKSLKRNKDVFSEPFKVNRLFEN</sequence>
<proteinExistence type="predicted"/>
<reference evidence="3" key="1">
    <citation type="journal article" date="2019" name="Int. J. Syst. Evol. Microbiol.">
        <title>The Global Catalogue of Microorganisms (GCM) 10K type strain sequencing project: providing services to taxonomists for standard genome sequencing and annotation.</title>
        <authorList>
            <consortium name="The Broad Institute Genomics Platform"/>
            <consortium name="The Broad Institute Genome Sequencing Center for Infectious Disease"/>
            <person name="Wu L."/>
            <person name="Ma J."/>
        </authorList>
    </citation>
    <scope>NUCLEOTIDE SEQUENCE [LARGE SCALE GENOMIC DNA]</scope>
    <source>
        <strain evidence="3">CCUG 62114</strain>
    </source>
</reference>
<feature type="chain" id="PRO_5047383352" evidence="1">
    <location>
        <begin position="21"/>
        <end position="111"/>
    </location>
</feature>
<evidence type="ECO:0000313" key="2">
    <source>
        <dbReference type="EMBL" id="MFD0965216.1"/>
    </source>
</evidence>
<protein>
    <submittedName>
        <fullName evidence="2">Uncharacterized protein</fullName>
    </submittedName>
</protein>
<dbReference type="Proteomes" id="UP001596997">
    <property type="component" value="Unassembled WGS sequence"/>
</dbReference>
<evidence type="ECO:0000256" key="1">
    <source>
        <dbReference type="SAM" id="SignalP"/>
    </source>
</evidence>
<organism evidence="2 3">
    <name type="scientific">Pseudofulvibacter geojedonensis</name>
    <dbReference type="NCBI Taxonomy" id="1123758"/>
    <lineage>
        <taxon>Bacteria</taxon>
        <taxon>Pseudomonadati</taxon>
        <taxon>Bacteroidota</taxon>
        <taxon>Flavobacteriia</taxon>
        <taxon>Flavobacteriales</taxon>
        <taxon>Flavobacteriaceae</taxon>
        <taxon>Pseudofulvibacter</taxon>
    </lineage>
</organism>
<dbReference type="RefSeq" id="WP_377717349.1">
    <property type="nucleotide sequence ID" value="NZ_JBHTJM010000011.1"/>
</dbReference>
<name>A0ABW3I5Y5_9FLAO</name>
<gene>
    <name evidence="2" type="ORF">ACFQ1O_14455</name>
</gene>
<accession>A0ABW3I5Y5</accession>
<comment type="caution">
    <text evidence="2">The sequence shown here is derived from an EMBL/GenBank/DDBJ whole genome shotgun (WGS) entry which is preliminary data.</text>
</comment>
<dbReference type="EMBL" id="JBHTJM010000011">
    <property type="protein sequence ID" value="MFD0965216.1"/>
    <property type="molecule type" value="Genomic_DNA"/>
</dbReference>
<evidence type="ECO:0000313" key="3">
    <source>
        <dbReference type="Proteomes" id="UP001596997"/>
    </source>
</evidence>
<feature type="signal peptide" evidence="1">
    <location>
        <begin position="1"/>
        <end position="20"/>
    </location>
</feature>